<feature type="transmembrane region" description="Helical" evidence="1">
    <location>
        <begin position="20"/>
        <end position="42"/>
    </location>
</feature>
<evidence type="ECO:0000313" key="2">
    <source>
        <dbReference type="EMBL" id="JAE33878.1"/>
    </source>
</evidence>
<dbReference type="EMBL" id="GBRH01164018">
    <property type="protein sequence ID" value="JAE33878.1"/>
    <property type="molecule type" value="Transcribed_RNA"/>
</dbReference>
<dbReference type="AlphaFoldDB" id="A0A0A9HLU4"/>
<keyword evidence="1" id="KW-0472">Membrane</keyword>
<keyword evidence="1" id="KW-0812">Transmembrane</keyword>
<reference evidence="2" key="2">
    <citation type="journal article" date="2015" name="Data Brief">
        <title>Shoot transcriptome of the giant reed, Arundo donax.</title>
        <authorList>
            <person name="Barrero R.A."/>
            <person name="Guerrero F.D."/>
            <person name="Moolhuijzen P."/>
            <person name="Goolsby J.A."/>
            <person name="Tidwell J."/>
            <person name="Bellgard S.E."/>
            <person name="Bellgard M.I."/>
        </authorList>
    </citation>
    <scope>NUCLEOTIDE SEQUENCE</scope>
    <source>
        <tissue evidence="2">Shoot tissue taken approximately 20 cm above the soil surface</tissue>
    </source>
</reference>
<protein>
    <submittedName>
        <fullName evidence="2">Uncharacterized protein</fullName>
    </submittedName>
</protein>
<evidence type="ECO:0000256" key="1">
    <source>
        <dbReference type="SAM" id="Phobius"/>
    </source>
</evidence>
<name>A0A0A9HLU4_ARUDO</name>
<proteinExistence type="predicted"/>
<organism evidence="2">
    <name type="scientific">Arundo donax</name>
    <name type="common">Giant reed</name>
    <name type="synonym">Donax arundinaceus</name>
    <dbReference type="NCBI Taxonomy" id="35708"/>
    <lineage>
        <taxon>Eukaryota</taxon>
        <taxon>Viridiplantae</taxon>
        <taxon>Streptophyta</taxon>
        <taxon>Embryophyta</taxon>
        <taxon>Tracheophyta</taxon>
        <taxon>Spermatophyta</taxon>
        <taxon>Magnoliopsida</taxon>
        <taxon>Liliopsida</taxon>
        <taxon>Poales</taxon>
        <taxon>Poaceae</taxon>
        <taxon>PACMAD clade</taxon>
        <taxon>Arundinoideae</taxon>
        <taxon>Arundineae</taxon>
        <taxon>Arundo</taxon>
    </lineage>
</organism>
<keyword evidence="1" id="KW-1133">Transmembrane helix</keyword>
<sequence length="68" mass="7544">MYIKAEGECSCKLRASVSYLTILCVVSHVTLCINVNLVLVIWQSCVVSWVKLCINVSLFSLCSHRPGI</sequence>
<reference evidence="2" key="1">
    <citation type="submission" date="2014-09" db="EMBL/GenBank/DDBJ databases">
        <authorList>
            <person name="Magalhaes I.L.F."/>
            <person name="Oliveira U."/>
            <person name="Santos F.R."/>
            <person name="Vidigal T.H.D.A."/>
            <person name="Brescovit A.D."/>
            <person name="Santos A.J."/>
        </authorList>
    </citation>
    <scope>NUCLEOTIDE SEQUENCE</scope>
    <source>
        <tissue evidence="2">Shoot tissue taken approximately 20 cm above the soil surface</tissue>
    </source>
</reference>
<accession>A0A0A9HLU4</accession>